<evidence type="ECO:0000256" key="1">
    <source>
        <dbReference type="ARBA" id="ARBA00022857"/>
    </source>
</evidence>
<gene>
    <name evidence="4" type="ORF">SAMN04488050_102558</name>
</gene>
<protein>
    <submittedName>
        <fullName evidence="4">Nucleoside-diphosphate-sugar epimerase</fullName>
    </submittedName>
</protein>
<sequence>MNVLIIGGGGFIGRKVAQSLAARGNLRDEPIDKLTLADIAAPETIEAPFPVETRACDITDRASIDALIDGDTDVIFHFAAVVSAHAEADFEAGMKVNLDGTLNVLERCRALGTCPVVVFTSSLAVFGGEVPDPITDFTIPNPQTSYGMQKAIGELLLNDYSRKGYVDGRGFRLPTISVRPGKPNRAASSFMSSIIREPLNGEPAICPVDEAQEHFYLSPRRCVENLIKGAELDAEDLGMQRCMTMPGQRLSIRQMIDALTAVAGPEPAKLIKWEEQPEIAAIVRGWRFDYRFDKALALGLEADASFEENVRYYMEDDLPKAKTPA</sequence>
<dbReference type="Pfam" id="PF01370">
    <property type="entry name" value="Epimerase"/>
    <property type="match status" value="1"/>
</dbReference>
<evidence type="ECO:0000259" key="3">
    <source>
        <dbReference type="Pfam" id="PF01370"/>
    </source>
</evidence>
<name>A0A1I6QZI6_9RHOB</name>
<dbReference type="STRING" id="311180.SAMN04488050_102558"/>
<evidence type="ECO:0000313" key="4">
    <source>
        <dbReference type="EMBL" id="SFS57833.1"/>
    </source>
</evidence>
<accession>A0A1I6QZI6</accession>
<keyword evidence="1" id="KW-0521">NADP</keyword>
<dbReference type="Gene3D" id="3.40.50.720">
    <property type="entry name" value="NAD(P)-binding Rossmann-like Domain"/>
    <property type="match status" value="1"/>
</dbReference>
<dbReference type="CDD" id="cd05238">
    <property type="entry name" value="Gne_like_SDR_e"/>
    <property type="match status" value="1"/>
</dbReference>
<dbReference type="NCBIfam" id="NF043036">
    <property type="entry name" value="ErythonDh"/>
    <property type="match status" value="1"/>
</dbReference>
<reference evidence="5" key="1">
    <citation type="submission" date="2016-10" db="EMBL/GenBank/DDBJ databases">
        <authorList>
            <person name="Varghese N."/>
            <person name="Submissions S."/>
        </authorList>
    </citation>
    <scope>NUCLEOTIDE SEQUENCE [LARGE SCALE GENOMIC DNA]</scope>
    <source>
        <strain evidence="5">DSM 26894</strain>
    </source>
</reference>
<dbReference type="InterPro" id="IPR036291">
    <property type="entry name" value="NAD(P)-bd_dom_sf"/>
</dbReference>
<dbReference type="EMBL" id="FOZW01000002">
    <property type="protein sequence ID" value="SFS57833.1"/>
    <property type="molecule type" value="Genomic_DNA"/>
</dbReference>
<dbReference type="OrthoDB" id="9801056at2"/>
<dbReference type="GO" id="GO:0016491">
    <property type="term" value="F:oxidoreductase activity"/>
    <property type="evidence" value="ECO:0007669"/>
    <property type="project" value="InterPro"/>
</dbReference>
<proteinExistence type="predicted"/>
<dbReference type="InterPro" id="IPR050005">
    <property type="entry name" value="DenD"/>
</dbReference>
<dbReference type="PANTHER" id="PTHR43103:SF3">
    <property type="entry name" value="ADP-L-GLYCERO-D-MANNO-HEPTOSE-6-EPIMERASE"/>
    <property type="match status" value="1"/>
</dbReference>
<dbReference type="SUPFAM" id="SSF51735">
    <property type="entry name" value="NAD(P)-binding Rossmann-fold domains"/>
    <property type="match status" value="1"/>
</dbReference>
<evidence type="ECO:0000256" key="2">
    <source>
        <dbReference type="ARBA" id="ARBA00023277"/>
    </source>
</evidence>
<dbReference type="AlphaFoldDB" id="A0A1I6QZI6"/>
<evidence type="ECO:0000313" key="5">
    <source>
        <dbReference type="Proteomes" id="UP000199392"/>
    </source>
</evidence>
<dbReference type="RefSeq" id="WP_092420413.1">
    <property type="nucleotide sequence ID" value="NZ_FNCL01000001.1"/>
</dbReference>
<dbReference type="InterPro" id="IPR001509">
    <property type="entry name" value="Epimerase_deHydtase"/>
</dbReference>
<feature type="domain" description="NAD-dependent epimerase/dehydratase" evidence="3">
    <location>
        <begin position="3"/>
        <end position="203"/>
    </location>
</feature>
<keyword evidence="5" id="KW-1185">Reference proteome</keyword>
<dbReference type="PANTHER" id="PTHR43103">
    <property type="entry name" value="NUCLEOSIDE-DIPHOSPHATE-SUGAR EPIMERASE"/>
    <property type="match status" value="1"/>
</dbReference>
<organism evidence="4 5">
    <name type="scientific">Alloyangia pacifica</name>
    <dbReference type="NCBI Taxonomy" id="311180"/>
    <lineage>
        <taxon>Bacteria</taxon>
        <taxon>Pseudomonadati</taxon>
        <taxon>Pseudomonadota</taxon>
        <taxon>Alphaproteobacteria</taxon>
        <taxon>Rhodobacterales</taxon>
        <taxon>Roseobacteraceae</taxon>
        <taxon>Alloyangia</taxon>
    </lineage>
</organism>
<dbReference type="Gene3D" id="3.90.25.10">
    <property type="entry name" value="UDP-galactose 4-epimerase, domain 1"/>
    <property type="match status" value="1"/>
</dbReference>
<dbReference type="Proteomes" id="UP000199392">
    <property type="component" value="Unassembled WGS sequence"/>
</dbReference>
<keyword evidence="2" id="KW-0119">Carbohydrate metabolism</keyword>